<reference evidence="5" key="2">
    <citation type="submission" date="2025-08" db="UniProtKB">
        <authorList>
            <consortium name="Ensembl"/>
        </authorList>
    </citation>
    <scope>IDENTIFICATION</scope>
</reference>
<dbReference type="Pfam" id="PF00043">
    <property type="entry name" value="GST_C"/>
    <property type="match status" value="1"/>
</dbReference>
<dbReference type="GO" id="GO:0005829">
    <property type="term" value="C:cytosol"/>
    <property type="evidence" value="ECO:0007669"/>
    <property type="project" value="TreeGrafter"/>
</dbReference>
<dbReference type="PANTHER" id="PTHR11571:SF141">
    <property type="entry name" value="GLUTATHIONE S-TRANSFERASE"/>
    <property type="match status" value="1"/>
</dbReference>
<proteinExistence type="predicted"/>
<accession>A0A4W5KWR7</accession>
<dbReference type="PROSITE" id="PS50405">
    <property type="entry name" value="GST_CTER"/>
    <property type="match status" value="1"/>
</dbReference>
<dbReference type="Proteomes" id="UP000314982">
    <property type="component" value="Unassembled WGS sequence"/>
</dbReference>
<dbReference type="Gene3D" id="3.40.30.10">
    <property type="entry name" value="Glutaredoxin"/>
    <property type="match status" value="2"/>
</dbReference>
<keyword evidence="2" id="KW-0808">Transferase</keyword>
<dbReference type="GO" id="GO:0006749">
    <property type="term" value="P:glutathione metabolic process"/>
    <property type="evidence" value="ECO:0007669"/>
    <property type="project" value="TreeGrafter"/>
</dbReference>
<keyword evidence="6" id="KW-1185">Reference proteome</keyword>
<evidence type="ECO:0000259" key="4">
    <source>
        <dbReference type="PROSITE" id="PS50405"/>
    </source>
</evidence>
<dbReference type="PANTHER" id="PTHR11571">
    <property type="entry name" value="GLUTATHIONE S-TRANSFERASE"/>
    <property type="match status" value="1"/>
</dbReference>
<dbReference type="InterPro" id="IPR004045">
    <property type="entry name" value="Glutathione_S-Trfase_N"/>
</dbReference>
<dbReference type="Gene3D" id="1.20.1050.10">
    <property type="match status" value="1"/>
</dbReference>
<reference evidence="6" key="1">
    <citation type="submission" date="2018-06" db="EMBL/GenBank/DDBJ databases">
        <title>Genome assembly of Danube salmon.</title>
        <authorList>
            <person name="Macqueen D.J."/>
            <person name="Gundappa M.K."/>
        </authorList>
    </citation>
    <scope>NUCLEOTIDE SEQUENCE [LARGE SCALE GENOMIC DNA]</scope>
</reference>
<feature type="domain" description="GST C-terminal" evidence="4">
    <location>
        <begin position="44"/>
        <end position="164"/>
    </location>
</feature>
<dbReference type="InterPro" id="IPR036249">
    <property type="entry name" value="Thioredoxin-like_sf"/>
</dbReference>
<evidence type="ECO:0000256" key="2">
    <source>
        <dbReference type="ARBA" id="ARBA00022679"/>
    </source>
</evidence>
<dbReference type="GeneTree" id="ENSGT00940000162460"/>
<organism evidence="5 6">
    <name type="scientific">Hucho hucho</name>
    <name type="common">huchen</name>
    <dbReference type="NCBI Taxonomy" id="62062"/>
    <lineage>
        <taxon>Eukaryota</taxon>
        <taxon>Metazoa</taxon>
        <taxon>Chordata</taxon>
        <taxon>Craniata</taxon>
        <taxon>Vertebrata</taxon>
        <taxon>Euteleostomi</taxon>
        <taxon>Actinopterygii</taxon>
        <taxon>Neopterygii</taxon>
        <taxon>Teleostei</taxon>
        <taxon>Protacanthopterygii</taxon>
        <taxon>Salmoniformes</taxon>
        <taxon>Salmonidae</taxon>
        <taxon>Salmoninae</taxon>
        <taxon>Hucho</taxon>
    </lineage>
</organism>
<dbReference type="InterPro" id="IPR036282">
    <property type="entry name" value="Glutathione-S-Trfase_C_sf"/>
</dbReference>
<dbReference type="InterPro" id="IPR004046">
    <property type="entry name" value="GST_C"/>
</dbReference>
<reference evidence="5" key="3">
    <citation type="submission" date="2025-09" db="UniProtKB">
        <authorList>
            <consortium name="Ensembl"/>
        </authorList>
    </citation>
    <scope>IDENTIFICATION</scope>
</reference>
<dbReference type="Ensembl" id="ENSHHUT00000015271.1">
    <property type="protein sequence ID" value="ENSHHUP00000014770.1"/>
    <property type="gene ID" value="ENSHHUG00000009130.1"/>
</dbReference>
<evidence type="ECO:0000259" key="3">
    <source>
        <dbReference type="PROSITE" id="PS50404"/>
    </source>
</evidence>
<evidence type="ECO:0000313" key="6">
    <source>
        <dbReference type="Proteomes" id="UP000314982"/>
    </source>
</evidence>
<sequence>VYFTLTYFPVRGCAEVIRVMLKDQGAEFDKNVLFGQLPKFEDWGLTLYQINVVWIHLARKLGRWRNNINLLTYCNHNDSGKEGDLKALLTDLMPFEKTLSRNKGSFLVDNKIHMSLADYALMLLLIHHQVLSPPCLDAFPSFQKYLRRLCEDVKNRPIILGKRA</sequence>
<dbReference type="SUPFAM" id="SSF47616">
    <property type="entry name" value="GST C-terminal domain-like"/>
    <property type="match status" value="1"/>
</dbReference>
<evidence type="ECO:0000313" key="5">
    <source>
        <dbReference type="Ensembl" id="ENSHHUP00000014770.1"/>
    </source>
</evidence>
<dbReference type="InterPro" id="IPR050213">
    <property type="entry name" value="GST_superfamily"/>
</dbReference>
<name>A0A4W5KWR7_9TELE</name>
<evidence type="ECO:0000256" key="1">
    <source>
        <dbReference type="ARBA" id="ARBA00012452"/>
    </source>
</evidence>
<dbReference type="SUPFAM" id="SSF52833">
    <property type="entry name" value="Thioredoxin-like"/>
    <property type="match status" value="1"/>
</dbReference>
<dbReference type="GO" id="GO:0004364">
    <property type="term" value="F:glutathione transferase activity"/>
    <property type="evidence" value="ECO:0007669"/>
    <property type="project" value="UniProtKB-EC"/>
</dbReference>
<protein>
    <recommendedName>
        <fullName evidence="1">glutathione transferase</fullName>
        <ecNumber evidence="1">2.5.1.18</ecNumber>
    </recommendedName>
</protein>
<dbReference type="PROSITE" id="PS50404">
    <property type="entry name" value="GST_NTER"/>
    <property type="match status" value="1"/>
</dbReference>
<dbReference type="EC" id="2.5.1.18" evidence="1"/>
<dbReference type="AlphaFoldDB" id="A0A4W5KWR7"/>
<feature type="domain" description="GST N-terminal" evidence="3">
    <location>
        <begin position="1"/>
        <end position="65"/>
    </location>
</feature>
<dbReference type="InterPro" id="IPR010987">
    <property type="entry name" value="Glutathione-S-Trfase_C-like"/>
</dbReference>
<dbReference type="STRING" id="62062.ENSHHUP00000014770"/>